<feature type="domain" description="Phytocyanin" evidence="12">
    <location>
        <begin position="28"/>
        <end position="130"/>
    </location>
</feature>
<evidence type="ECO:0000313" key="13">
    <source>
        <dbReference type="EMBL" id="KAJ4958077.1"/>
    </source>
</evidence>
<comment type="caution">
    <text evidence="13">The sequence shown here is derived from an EMBL/GenBank/DDBJ whole genome shotgun (WGS) entry which is preliminary data.</text>
</comment>
<dbReference type="EMBL" id="JAMYWD010000010">
    <property type="protein sequence ID" value="KAJ4958077.1"/>
    <property type="molecule type" value="Genomic_DNA"/>
</dbReference>
<organism evidence="13 14">
    <name type="scientific">Protea cynaroides</name>
    <dbReference type="NCBI Taxonomy" id="273540"/>
    <lineage>
        <taxon>Eukaryota</taxon>
        <taxon>Viridiplantae</taxon>
        <taxon>Streptophyta</taxon>
        <taxon>Embryophyta</taxon>
        <taxon>Tracheophyta</taxon>
        <taxon>Spermatophyta</taxon>
        <taxon>Magnoliopsida</taxon>
        <taxon>Proteales</taxon>
        <taxon>Proteaceae</taxon>
        <taxon>Protea</taxon>
    </lineage>
</organism>
<keyword evidence="4 10" id="KW-0472">Membrane</keyword>
<gene>
    <name evidence="13" type="ORF">NE237_025188</name>
</gene>
<evidence type="ECO:0000313" key="14">
    <source>
        <dbReference type="Proteomes" id="UP001141806"/>
    </source>
</evidence>
<keyword evidence="14" id="KW-1185">Reference proteome</keyword>
<evidence type="ECO:0000256" key="10">
    <source>
        <dbReference type="SAM" id="Phobius"/>
    </source>
</evidence>
<comment type="similarity">
    <text evidence="8">Belongs to the early nodulin-like (ENODL) family.</text>
</comment>
<feature type="signal peptide" evidence="11">
    <location>
        <begin position="1"/>
        <end position="26"/>
    </location>
</feature>
<evidence type="ECO:0000259" key="12">
    <source>
        <dbReference type="PROSITE" id="PS51485"/>
    </source>
</evidence>
<dbReference type="CDD" id="cd11019">
    <property type="entry name" value="OsENODL1_like"/>
    <property type="match status" value="1"/>
</dbReference>
<evidence type="ECO:0000256" key="9">
    <source>
        <dbReference type="ARBA" id="ARBA00037868"/>
    </source>
</evidence>
<dbReference type="InterPro" id="IPR041846">
    <property type="entry name" value="ENL_dom"/>
</dbReference>
<feature type="chain" id="PRO_5040261974" description="Phytocyanin domain-containing protein" evidence="11">
    <location>
        <begin position="27"/>
        <end position="186"/>
    </location>
</feature>
<dbReference type="Gene3D" id="2.60.40.420">
    <property type="entry name" value="Cupredoxins - blue copper proteins"/>
    <property type="match status" value="1"/>
</dbReference>
<evidence type="ECO:0000256" key="5">
    <source>
        <dbReference type="ARBA" id="ARBA00023157"/>
    </source>
</evidence>
<dbReference type="AlphaFoldDB" id="A0A9Q0H5R9"/>
<keyword evidence="7" id="KW-0449">Lipoprotein</keyword>
<evidence type="ECO:0000256" key="7">
    <source>
        <dbReference type="ARBA" id="ARBA00023288"/>
    </source>
</evidence>
<dbReference type="SUPFAM" id="SSF49503">
    <property type="entry name" value="Cupredoxins"/>
    <property type="match status" value="1"/>
</dbReference>
<dbReference type="GO" id="GO:0012505">
    <property type="term" value="C:endomembrane system"/>
    <property type="evidence" value="ECO:0007669"/>
    <property type="project" value="UniProtKB-SubCell"/>
</dbReference>
<dbReference type="PROSITE" id="PS51485">
    <property type="entry name" value="PHYTOCYANIN"/>
    <property type="match status" value="1"/>
</dbReference>
<evidence type="ECO:0000256" key="6">
    <source>
        <dbReference type="ARBA" id="ARBA00023180"/>
    </source>
</evidence>
<name>A0A9Q0H5R9_9MAGN</name>
<keyword evidence="5" id="KW-1015">Disulfide bond</keyword>
<evidence type="ECO:0000256" key="11">
    <source>
        <dbReference type="SAM" id="SignalP"/>
    </source>
</evidence>
<evidence type="ECO:0000256" key="8">
    <source>
        <dbReference type="ARBA" id="ARBA00035011"/>
    </source>
</evidence>
<comment type="subcellular location">
    <subcellularLocation>
        <location evidence="9">Endomembrane system</location>
        <topology evidence="9">Lipid-anchor</topology>
    </subcellularLocation>
    <subcellularLocation>
        <location evidence="1">Membrane</location>
        <topology evidence="1">Lipid-anchor</topology>
        <topology evidence="1">GPI-anchor</topology>
    </subcellularLocation>
</comment>
<dbReference type="Proteomes" id="UP001141806">
    <property type="component" value="Unassembled WGS sequence"/>
</dbReference>
<sequence length="186" mass="20515">MASLLGFFCTILVAGVLSMNPQVADASNEFKVGENGVWQEPNANDTQIYNQWAAHNRFRVGDSLYFEYKEDSVLVVDKWGYFHCNSSKPISTFNDGKTLIKLDRPELFYFISGAQKHCKNGQRMIINVLALHPTPETPPAIAVPPQAYMMESPSPSPNSNSGVSVTVTLIPIVLALATITFLSMTN</sequence>
<dbReference type="PANTHER" id="PTHR33021:SF234">
    <property type="entry name" value="EARLY NODULIN-LIKE PROTEIN 7"/>
    <property type="match status" value="1"/>
</dbReference>
<evidence type="ECO:0000256" key="3">
    <source>
        <dbReference type="ARBA" id="ARBA00022729"/>
    </source>
</evidence>
<evidence type="ECO:0000256" key="2">
    <source>
        <dbReference type="ARBA" id="ARBA00022622"/>
    </source>
</evidence>
<keyword evidence="10" id="KW-0812">Transmembrane</keyword>
<dbReference type="GO" id="GO:0009055">
    <property type="term" value="F:electron transfer activity"/>
    <property type="evidence" value="ECO:0007669"/>
    <property type="project" value="InterPro"/>
</dbReference>
<dbReference type="Pfam" id="PF02298">
    <property type="entry name" value="Cu_bind_like"/>
    <property type="match status" value="1"/>
</dbReference>
<dbReference type="GO" id="GO:0098552">
    <property type="term" value="C:side of membrane"/>
    <property type="evidence" value="ECO:0007669"/>
    <property type="project" value="UniProtKB-KW"/>
</dbReference>
<reference evidence="13" key="1">
    <citation type="journal article" date="2023" name="Plant J.">
        <title>The genome of the king protea, Protea cynaroides.</title>
        <authorList>
            <person name="Chang J."/>
            <person name="Duong T.A."/>
            <person name="Schoeman C."/>
            <person name="Ma X."/>
            <person name="Roodt D."/>
            <person name="Barker N."/>
            <person name="Li Z."/>
            <person name="Van de Peer Y."/>
            <person name="Mizrachi E."/>
        </authorList>
    </citation>
    <scope>NUCLEOTIDE SEQUENCE</scope>
    <source>
        <tissue evidence="13">Young leaves</tissue>
    </source>
</reference>
<dbReference type="FunFam" id="2.60.40.420:FF:000010">
    <property type="entry name" value="Early nodulin-like protein 1"/>
    <property type="match status" value="1"/>
</dbReference>
<dbReference type="OrthoDB" id="1933543at2759"/>
<dbReference type="InterPro" id="IPR008972">
    <property type="entry name" value="Cupredoxin"/>
</dbReference>
<protein>
    <recommendedName>
        <fullName evidence="12">Phytocyanin domain-containing protein</fullName>
    </recommendedName>
</protein>
<keyword evidence="10" id="KW-1133">Transmembrane helix</keyword>
<keyword evidence="6" id="KW-0325">Glycoprotein</keyword>
<dbReference type="InterPro" id="IPR003245">
    <property type="entry name" value="Phytocyanin_dom"/>
</dbReference>
<accession>A0A9Q0H5R9</accession>
<evidence type="ECO:0000256" key="4">
    <source>
        <dbReference type="ARBA" id="ARBA00023136"/>
    </source>
</evidence>
<evidence type="ECO:0000256" key="1">
    <source>
        <dbReference type="ARBA" id="ARBA00004589"/>
    </source>
</evidence>
<feature type="transmembrane region" description="Helical" evidence="10">
    <location>
        <begin position="162"/>
        <end position="182"/>
    </location>
</feature>
<dbReference type="PANTHER" id="PTHR33021">
    <property type="entry name" value="BLUE COPPER PROTEIN"/>
    <property type="match status" value="1"/>
</dbReference>
<keyword evidence="2" id="KW-0336">GPI-anchor</keyword>
<dbReference type="GO" id="GO:0005886">
    <property type="term" value="C:plasma membrane"/>
    <property type="evidence" value="ECO:0007669"/>
    <property type="project" value="TreeGrafter"/>
</dbReference>
<keyword evidence="3 11" id="KW-0732">Signal</keyword>
<dbReference type="InterPro" id="IPR039391">
    <property type="entry name" value="Phytocyanin-like"/>
</dbReference>
<proteinExistence type="inferred from homology"/>